<evidence type="ECO:0000256" key="2">
    <source>
        <dbReference type="ARBA" id="ARBA00022692"/>
    </source>
</evidence>
<dbReference type="AlphaFoldDB" id="A0AA38LD16"/>
<proteinExistence type="predicted"/>
<feature type="domain" description="Sugar phosphate transporter" evidence="6">
    <location>
        <begin position="24"/>
        <end position="173"/>
    </location>
</feature>
<feature type="transmembrane region" description="Helical" evidence="5">
    <location>
        <begin position="51"/>
        <end position="76"/>
    </location>
</feature>
<feature type="transmembrane region" description="Helical" evidence="5">
    <location>
        <begin position="88"/>
        <end position="106"/>
    </location>
</feature>
<feature type="non-terminal residue" evidence="7">
    <location>
        <position position="1"/>
    </location>
</feature>
<dbReference type="PANTHER" id="PTHR11132">
    <property type="entry name" value="SOLUTE CARRIER FAMILY 35"/>
    <property type="match status" value="1"/>
</dbReference>
<dbReference type="EMBL" id="JAHRHJ020000005">
    <property type="protein sequence ID" value="KAH9315967.1"/>
    <property type="molecule type" value="Genomic_DNA"/>
</dbReference>
<evidence type="ECO:0000256" key="4">
    <source>
        <dbReference type="ARBA" id="ARBA00023136"/>
    </source>
</evidence>
<evidence type="ECO:0000313" key="8">
    <source>
        <dbReference type="Proteomes" id="UP000824469"/>
    </source>
</evidence>
<keyword evidence="4 5" id="KW-0472">Membrane</keyword>
<protein>
    <recommendedName>
        <fullName evidence="6">Sugar phosphate transporter domain-containing protein</fullName>
    </recommendedName>
</protein>
<evidence type="ECO:0000256" key="3">
    <source>
        <dbReference type="ARBA" id="ARBA00022989"/>
    </source>
</evidence>
<keyword evidence="8" id="KW-1185">Reference proteome</keyword>
<evidence type="ECO:0000256" key="5">
    <source>
        <dbReference type="SAM" id="Phobius"/>
    </source>
</evidence>
<evidence type="ECO:0000259" key="6">
    <source>
        <dbReference type="Pfam" id="PF03151"/>
    </source>
</evidence>
<evidence type="ECO:0000313" key="7">
    <source>
        <dbReference type="EMBL" id="KAH9315967.1"/>
    </source>
</evidence>
<dbReference type="Pfam" id="PF03151">
    <property type="entry name" value="TPT"/>
    <property type="match status" value="1"/>
</dbReference>
<evidence type="ECO:0000256" key="1">
    <source>
        <dbReference type="ARBA" id="ARBA00004141"/>
    </source>
</evidence>
<gene>
    <name evidence="7" type="ORF">KI387_024594</name>
</gene>
<feature type="transmembrane region" description="Helical" evidence="5">
    <location>
        <begin position="112"/>
        <end position="134"/>
    </location>
</feature>
<sequence length="301" mass="33556">MGKGSVKGESVSDNVLKKVLLSYTYVAIWIFLSFTVIVFNKYILDKKMYNWPFPITLTMIHMAFCSALAVLLVRVLKLVEPIGMTKEVYLSSIVPIGALYSMSLWFSNSTYIYLSVSFIQMLKALMPVAVYSIGVGLKKENFKSNTMANMIGISVGVAIAAYGEAKFNTWGVMLQLGAVGFEATSFSPDRKDFSFDNECCRCCEGLAAVVKARKPKPQLDVEDINSQESIKKKKKLKTQMSILLFLLNQAEPVDLEKGRVGNAEFPTKLNSLDKQQNFPGCEDLRNGVNRMLDDIEEGEVI</sequence>
<dbReference type="InterPro" id="IPR050186">
    <property type="entry name" value="TPT_transporter"/>
</dbReference>
<dbReference type="GO" id="GO:0016020">
    <property type="term" value="C:membrane"/>
    <property type="evidence" value="ECO:0007669"/>
    <property type="project" value="UniProtKB-SubCell"/>
</dbReference>
<keyword evidence="3 5" id="KW-1133">Transmembrane helix</keyword>
<comment type="caution">
    <text evidence="7">The sequence shown here is derived from an EMBL/GenBank/DDBJ whole genome shotgun (WGS) entry which is preliminary data.</text>
</comment>
<keyword evidence="2 5" id="KW-0812">Transmembrane</keyword>
<dbReference type="InterPro" id="IPR004853">
    <property type="entry name" value="Sugar_P_trans_dom"/>
</dbReference>
<feature type="transmembrane region" description="Helical" evidence="5">
    <location>
        <begin position="146"/>
        <end position="163"/>
    </location>
</feature>
<comment type="subcellular location">
    <subcellularLocation>
        <location evidence="1">Membrane</location>
        <topology evidence="1">Multi-pass membrane protein</topology>
    </subcellularLocation>
</comment>
<feature type="transmembrane region" description="Helical" evidence="5">
    <location>
        <begin position="20"/>
        <end position="39"/>
    </location>
</feature>
<organism evidence="7 8">
    <name type="scientific">Taxus chinensis</name>
    <name type="common">Chinese yew</name>
    <name type="synonym">Taxus wallichiana var. chinensis</name>
    <dbReference type="NCBI Taxonomy" id="29808"/>
    <lineage>
        <taxon>Eukaryota</taxon>
        <taxon>Viridiplantae</taxon>
        <taxon>Streptophyta</taxon>
        <taxon>Embryophyta</taxon>
        <taxon>Tracheophyta</taxon>
        <taxon>Spermatophyta</taxon>
        <taxon>Pinopsida</taxon>
        <taxon>Pinidae</taxon>
        <taxon>Conifers II</taxon>
        <taxon>Cupressales</taxon>
        <taxon>Taxaceae</taxon>
        <taxon>Taxus</taxon>
    </lineage>
</organism>
<name>A0AA38LD16_TAXCH</name>
<dbReference type="Proteomes" id="UP000824469">
    <property type="component" value="Unassembled WGS sequence"/>
</dbReference>
<reference evidence="7 8" key="1">
    <citation type="journal article" date="2021" name="Nat. Plants">
        <title>The Taxus genome provides insights into paclitaxel biosynthesis.</title>
        <authorList>
            <person name="Xiong X."/>
            <person name="Gou J."/>
            <person name="Liao Q."/>
            <person name="Li Y."/>
            <person name="Zhou Q."/>
            <person name="Bi G."/>
            <person name="Li C."/>
            <person name="Du R."/>
            <person name="Wang X."/>
            <person name="Sun T."/>
            <person name="Guo L."/>
            <person name="Liang H."/>
            <person name="Lu P."/>
            <person name="Wu Y."/>
            <person name="Zhang Z."/>
            <person name="Ro D.K."/>
            <person name="Shang Y."/>
            <person name="Huang S."/>
            <person name="Yan J."/>
        </authorList>
    </citation>
    <scope>NUCLEOTIDE SEQUENCE [LARGE SCALE GENOMIC DNA]</scope>
    <source>
        <strain evidence="7">Ta-2019</strain>
    </source>
</reference>
<accession>A0AA38LD16</accession>